<evidence type="ECO:0000313" key="1">
    <source>
        <dbReference type="EMBL" id="GIY25004.1"/>
    </source>
</evidence>
<dbReference type="EMBL" id="BPLQ01006758">
    <property type="protein sequence ID" value="GIY25004.1"/>
    <property type="molecule type" value="Genomic_DNA"/>
</dbReference>
<accession>A0AAV4RV53</accession>
<dbReference type="Proteomes" id="UP001054837">
    <property type="component" value="Unassembled WGS sequence"/>
</dbReference>
<name>A0AAV4RV53_9ARAC</name>
<protein>
    <submittedName>
        <fullName evidence="1">Uncharacterized protein</fullName>
    </submittedName>
</protein>
<dbReference type="AlphaFoldDB" id="A0AAV4RV53"/>
<comment type="caution">
    <text evidence="1">The sequence shown here is derived from an EMBL/GenBank/DDBJ whole genome shotgun (WGS) entry which is preliminary data.</text>
</comment>
<gene>
    <name evidence="1" type="ORF">CDAR_230481</name>
</gene>
<reference evidence="1 2" key="1">
    <citation type="submission" date="2021-06" db="EMBL/GenBank/DDBJ databases">
        <title>Caerostris darwini draft genome.</title>
        <authorList>
            <person name="Kono N."/>
            <person name="Arakawa K."/>
        </authorList>
    </citation>
    <scope>NUCLEOTIDE SEQUENCE [LARGE SCALE GENOMIC DNA]</scope>
</reference>
<organism evidence="1 2">
    <name type="scientific">Caerostris darwini</name>
    <dbReference type="NCBI Taxonomy" id="1538125"/>
    <lineage>
        <taxon>Eukaryota</taxon>
        <taxon>Metazoa</taxon>
        <taxon>Ecdysozoa</taxon>
        <taxon>Arthropoda</taxon>
        <taxon>Chelicerata</taxon>
        <taxon>Arachnida</taxon>
        <taxon>Araneae</taxon>
        <taxon>Araneomorphae</taxon>
        <taxon>Entelegynae</taxon>
        <taxon>Araneoidea</taxon>
        <taxon>Araneidae</taxon>
        <taxon>Caerostris</taxon>
    </lineage>
</organism>
<sequence>MTLVIGYSEYMVIPSSADVKGGNFLEQQPRGDHVYHCKPYLTSLVVPFHPLKGSTQGKTMVRGTVPQPILRG</sequence>
<proteinExistence type="predicted"/>
<evidence type="ECO:0000313" key="2">
    <source>
        <dbReference type="Proteomes" id="UP001054837"/>
    </source>
</evidence>
<keyword evidence="2" id="KW-1185">Reference proteome</keyword>